<protein>
    <recommendedName>
        <fullName evidence="9">TRAP transporter small permease protein</fullName>
    </recommendedName>
</protein>
<keyword evidence="6 9" id="KW-1133">Transmembrane helix</keyword>
<keyword evidence="4 9" id="KW-0997">Cell inner membrane</keyword>
<keyword evidence="2 9" id="KW-0813">Transport</keyword>
<keyword evidence="5 9" id="KW-0812">Transmembrane</keyword>
<dbReference type="InterPro" id="IPR055348">
    <property type="entry name" value="DctQ"/>
</dbReference>
<dbReference type="RefSeq" id="WP_068242197.1">
    <property type="nucleotide sequence ID" value="NZ_LPUY01000054.1"/>
</dbReference>
<comment type="subcellular location">
    <subcellularLocation>
        <location evidence="1 9">Cell inner membrane</location>
        <topology evidence="1 9">Multi-pass membrane protein</topology>
    </subcellularLocation>
</comment>
<feature type="transmembrane region" description="Helical" evidence="9">
    <location>
        <begin position="100"/>
        <end position="123"/>
    </location>
</feature>
<comment type="similarity">
    <text evidence="8 9">Belongs to the TRAP transporter small permease family.</text>
</comment>
<organism evidence="11 12">
    <name type="scientific">Tritonibacter horizontis</name>
    <dbReference type="NCBI Taxonomy" id="1768241"/>
    <lineage>
        <taxon>Bacteria</taxon>
        <taxon>Pseudomonadati</taxon>
        <taxon>Pseudomonadota</taxon>
        <taxon>Alphaproteobacteria</taxon>
        <taxon>Rhodobacterales</taxon>
        <taxon>Paracoccaceae</taxon>
        <taxon>Tritonibacter</taxon>
    </lineage>
</organism>
<dbReference type="EMBL" id="LPUY01000054">
    <property type="protein sequence ID" value="KUP93282.1"/>
    <property type="molecule type" value="Genomic_DNA"/>
</dbReference>
<comment type="function">
    <text evidence="9">Part of the tripartite ATP-independent periplasmic (TRAP) transport system.</text>
</comment>
<dbReference type="AlphaFoldDB" id="A0A132BZ01"/>
<sequence length="187" mass="21187">MTDLSTDLPAGLAKTVRILLRLQTIYVCFGCLAMALTFFFVVVFRYGFNADLFAYEEWLLILCFWLYFVAAGIGTWEGAHVNADLLDLMILDPLQRKRRAILITAIELLVTLALFYWSIVMMIDELGDYPRYQTTIALQIPFFVPRAAIFAGFGLMGFYSALRLYVFLKLPAARFAVPADPAQERGA</sequence>
<evidence type="ECO:0000256" key="7">
    <source>
        <dbReference type="ARBA" id="ARBA00023136"/>
    </source>
</evidence>
<feature type="domain" description="Tripartite ATP-independent periplasmic transporters DctQ component" evidence="10">
    <location>
        <begin position="34"/>
        <end position="165"/>
    </location>
</feature>
<keyword evidence="3" id="KW-1003">Cell membrane</keyword>
<accession>A0A132BZ01</accession>
<gene>
    <name evidence="11" type="ORF">TRIHO_17780</name>
</gene>
<evidence type="ECO:0000259" key="10">
    <source>
        <dbReference type="Pfam" id="PF04290"/>
    </source>
</evidence>
<evidence type="ECO:0000256" key="9">
    <source>
        <dbReference type="RuleBase" id="RU369079"/>
    </source>
</evidence>
<evidence type="ECO:0000256" key="5">
    <source>
        <dbReference type="ARBA" id="ARBA00022692"/>
    </source>
</evidence>
<evidence type="ECO:0000256" key="1">
    <source>
        <dbReference type="ARBA" id="ARBA00004429"/>
    </source>
</evidence>
<evidence type="ECO:0000313" key="11">
    <source>
        <dbReference type="EMBL" id="KUP93282.1"/>
    </source>
</evidence>
<reference evidence="11 12" key="1">
    <citation type="submission" date="2015-12" db="EMBL/GenBank/DDBJ databases">
        <title>Genome sequence of the marine Rhodobacteraceae strain O3.65, Candidatus Tritonibacter horizontis.</title>
        <authorList>
            <person name="Poehlein A."/>
            <person name="Giebel H.A."/>
            <person name="Voget S."/>
            <person name="Brinkhoff T."/>
        </authorList>
    </citation>
    <scope>NUCLEOTIDE SEQUENCE [LARGE SCALE GENOMIC DNA]</scope>
    <source>
        <strain evidence="11 12">O3.65</strain>
    </source>
</reference>
<evidence type="ECO:0000256" key="3">
    <source>
        <dbReference type="ARBA" id="ARBA00022475"/>
    </source>
</evidence>
<dbReference type="PANTHER" id="PTHR35011">
    <property type="entry name" value="2,3-DIKETO-L-GULONATE TRAP TRANSPORTER SMALL PERMEASE PROTEIN YIAM"/>
    <property type="match status" value="1"/>
</dbReference>
<dbReference type="Pfam" id="PF04290">
    <property type="entry name" value="DctQ"/>
    <property type="match status" value="1"/>
</dbReference>
<dbReference type="OrthoDB" id="7837824at2"/>
<feature type="transmembrane region" description="Helical" evidence="9">
    <location>
        <begin position="24"/>
        <end position="46"/>
    </location>
</feature>
<feature type="transmembrane region" description="Helical" evidence="9">
    <location>
        <begin position="58"/>
        <end position="79"/>
    </location>
</feature>
<dbReference type="PATRIC" id="fig|1768241.3.peg.1865"/>
<comment type="subunit">
    <text evidence="9">The complex comprises the extracytoplasmic solute receptor protein and the two transmembrane proteins.</text>
</comment>
<dbReference type="GO" id="GO:0022857">
    <property type="term" value="F:transmembrane transporter activity"/>
    <property type="evidence" value="ECO:0007669"/>
    <property type="project" value="UniProtKB-UniRule"/>
</dbReference>
<evidence type="ECO:0000256" key="2">
    <source>
        <dbReference type="ARBA" id="ARBA00022448"/>
    </source>
</evidence>
<keyword evidence="12" id="KW-1185">Reference proteome</keyword>
<dbReference type="InterPro" id="IPR007387">
    <property type="entry name" value="TRAP_DctQ"/>
</dbReference>
<dbReference type="Proteomes" id="UP000068382">
    <property type="component" value="Unassembled WGS sequence"/>
</dbReference>
<feature type="transmembrane region" description="Helical" evidence="9">
    <location>
        <begin position="143"/>
        <end position="166"/>
    </location>
</feature>
<keyword evidence="7 9" id="KW-0472">Membrane</keyword>
<evidence type="ECO:0000256" key="4">
    <source>
        <dbReference type="ARBA" id="ARBA00022519"/>
    </source>
</evidence>
<dbReference type="GO" id="GO:0015740">
    <property type="term" value="P:C4-dicarboxylate transport"/>
    <property type="evidence" value="ECO:0007669"/>
    <property type="project" value="TreeGrafter"/>
</dbReference>
<evidence type="ECO:0000256" key="6">
    <source>
        <dbReference type="ARBA" id="ARBA00022989"/>
    </source>
</evidence>
<evidence type="ECO:0000256" key="8">
    <source>
        <dbReference type="ARBA" id="ARBA00038436"/>
    </source>
</evidence>
<name>A0A132BZ01_9RHOB</name>
<proteinExistence type="inferred from homology"/>
<dbReference type="GO" id="GO:0005886">
    <property type="term" value="C:plasma membrane"/>
    <property type="evidence" value="ECO:0007669"/>
    <property type="project" value="UniProtKB-SubCell"/>
</dbReference>
<comment type="caution">
    <text evidence="11">The sequence shown here is derived from an EMBL/GenBank/DDBJ whole genome shotgun (WGS) entry which is preliminary data.</text>
</comment>
<dbReference type="PANTHER" id="PTHR35011:SF2">
    <property type="entry name" value="2,3-DIKETO-L-GULONATE TRAP TRANSPORTER SMALL PERMEASE PROTEIN YIAM"/>
    <property type="match status" value="1"/>
</dbReference>
<evidence type="ECO:0000313" key="12">
    <source>
        <dbReference type="Proteomes" id="UP000068382"/>
    </source>
</evidence>